<feature type="signal peptide" evidence="2">
    <location>
        <begin position="1"/>
        <end position="26"/>
    </location>
</feature>
<name>A0A0G4GVR7_VITBC</name>
<dbReference type="VEuPathDB" id="CryptoDB:Vbra_18828"/>
<keyword evidence="2" id="KW-0732">Signal</keyword>
<sequence>MLDVFWAVAATLVIMVIVVMPPTSIAQERRRAPPGLFLPQQARNATYEGCVPSEAACGCEAGTVVCKTSLMPMSVCVVREKCLSEMECEYCDEERARDERGVCGRNCAGGCPITCTCDMKTHRCVSKSGSFPPLFPDDDRDWRRSWREEHPTSSAADQPPWTSATKPPDGSSEEVTEAPDEQVTEGDDGGLEIYEGDGA</sequence>
<feature type="region of interest" description="Disordered" evidence="1">
    <location>
        <begin position="144"/>
        <end position="199"/>
    </location>
</feature>
<dbReference type="Proteomes" id="UP000041254">
    <property type="component" value="Unassembled WGS sequence"/>
</dbReference>
<reference evidence="3 4" key="1">
    <citation type="submission" date="2014-11" db="EMBL/GenBank/DDBJ databases">
        <authorList>
            <person name="Zhu J."/>
            <person name="Qi W."/>
            <person name="Song R."/>
        </authorList>
    </citation>
    <scope>NUCLEOTIDE SEQUENCE [LARGE SCALE GENOMIC DNA]</scope>
</reference>
<feature type="compositionally biased region" description="Acidic residues" evidence="1">
    <location>
        <begin position="171"/>
        <end position="199"/>
    </location>
</feature>
<dbReference type="AlphaFoldDB" id="A0A0G4GVR7"/>
<keyword evidence="4" id="KW-1185">Reference proteome</keyword>
<evidence type="ECO:0000256" key="2">
    <source>
        <dbReference type="SAM" id="SignalP"/>
    </source>
</evidence>
<feature type="compositionally biased region" description="Polar residues" evidence="1">
    <location>
        <begin position="152"/>
        <end position="165"/>
    </location>
</feature>
<proteinExistence type="predicted"/>
<protein>
    <submittedName>
        <fullName evidence="3">Uncharacterized protein</fullName>
    </submittedName>
</protein>
<dbReference type="InParanoid" id="A0A0G4GVR7"/>
<organism evidence="3 4">
    <name type="scientific">Vitrella brassicaformis (strain CCMP3155)</name>
    <dbReference type="NCBI Taxonomy" id="1169540"/>
    <lineage>
        <taxon>Eukaryota</taxon>
        <taxon>Sar</taxon>
        <taxon>Alveolata</taxon>
        <taxon>Colpodellida</taxon>
        <taxon>Vitrellaceae</taxon>
        <taxon>Vitrella</taxon>
    </lineage>
</organism>
<feature type="chain" id="PRO_5005190565" evidence="2">
    <location>
        <begin position="27"/>
        <end position="199"/>
    </location>
</feature>
<evidence type="ECO:0000256" key="1">
    <source>
        <dbReference type="SAM" id="MobiDB-lite"/>
    </source>
</evidence>
<dbReference type="EMBL" id="CDMY01000840">
    <property type="protein sequence ID" value="CEM35054.1"/>
    <property type="molecule type" value="Genomic_DNA"/>
</dbReference>
<evidence type="ECO:0000313" key="4">
    <source>
        <dbReference type="Proteomes" id="UP000041254"/>
    </source>
</evidence>
<gene>
    <name evidence="3" type="ORF">Vbra_18828</name>
</gene>
<accession>A0A0G4GVR7</accession>
<evidence type="ECO:0000313" key="3">
    <source>
        <dbReference type="EMBL" id="CEM35054.1"/>
    </source>
</evidence>